<organism evidence="1 2">
    <name type="scientific">Catharanthus roseus</name>
    <name type="common">Madagascar periwinkle</name>
    <name type="synonym">Vinca rosea</name>
    <dbReference type="NCBI Taxonomy" id="4058"/>
    <lineage>
        <taxon>Eukaryota</taxon>
        <taxon>Viridiplantae</taxon>
        <taxon>Streptophyta</taxon>
        <taxon>Embryophyta</taxon>
        <taxon>Tracheophyta</taxon>
        <taxon>Spermatophyta</taxon>
        <taxon>Magnoliopsida</taxon>
        <taxon>eudicotyledons</taxon>
        <taxon>Gunneridae</taxon>
        <taxon>Pentapetalae</taxon>
        <taxon>asterids</taxon>
        <taxon>lamiids</taxon>
        <taxon>Gentianales</taxon>
        <taxon>Apocynaceae</taxon>
        <taxon>Rauvolfioideae</taxon>
        <taxon>Vinceae</taxon>
        <taxon>Catharanthinae</taxon>
        <taxon>Catharanthus</taxon>
    </lineage>
</organism>
<sequence>MAKKSVMIKHKIEEPYVDSSPILILTILVKILAKIIASDEDEAELKSFVHELVNDDEPNLFGLLLAVDYLVINGFLSLASKFLLFSIRPQFTPEETTKIRRENPWAFN</sequence>
<keyword evidence="2" id="KW-1185">Reference proteome</keyword>
<comment type="caution">
    <text evidence="1">The sequence shown here is derived from an EMBL/GenBank/DDBJ whole genome shotgun (WGS) entry which is preliminary data.</text>
</comment>
<accession>A0ACB9ZMF2</accession>
<evidence type="ECO:0000313" key="2">
    <source>
        <dbReference type="Proteomes" id="UP001060085"/>
    </source>
</evidence>
<evidence type="ECO:0000313" key="1">
    <source>
        <dbReference type="EMBL" id="KAI5648564.1"/>
    </source>
</evidence>
<gene>
    <name evidence="1" type="ORF">M9H77_34569</name>
</gene>
<name>A0ACB9ZMF2_CATRO</name>
<reference evidence="2" key="1">
    <citation type="journal article" date="2023" name="Nat. Plants">
        <title>Single-cell RNA sequencing provides a high-resolution roadmap for understanding the multicellular compartmentation of specialized metabolism.</title>
        <authorList>
            <person name="Sun S."/>
            <person name="Shen X."/>
            <person name="Li Y."/>
            <person name="Li Y."/>
            <person name="Wang S."/>
            <person name="Li R."/>
            <person name="Zhang H."/>
            <person name="Shen G."/>
            <person name="Guo B."/>
            <person name="Wei J."/>
            <person name="Xu J."/>
            <person name="St-Pierre B."/>
            <person name="Chen S."/>
            <person name="Sun C."/>
        </authorList>
    </citation>
    <scope>NUCLEOTIDE SEQUENCE [LARGE SCALE GENOMIC DNA]</scope>
</reference>
<dbReference type="Proteomes" id="UP001060085">
    <property type="component" value="Linkage Group LG08"/>
</dbReference>
<proteinExistence type="predicted"/>
<dbReference type="EMBL" id="CM044708">
    <property type="protein sequence ID" value="KAI5648564.1"/>
    <property type="molecule type" value="Genomic_DNA"/>
</dbReference>
<protein>
    <submittedName>
        <fullName evidence="1">Uncharacterized protein</fullName>
    </submittedName>
</protein>